<sequence length="47" mass="5153">MNKSKPPSASEIKIGKRYIRAIAHLNIGMQVVFPLALSFTPVMVARA</sequence>
<keyword evidence="1" id="KW-0812">Transmembrane</keyword>
<evidence type="ECO:0000313" key="2">
    <source>
        <dbReference type="EMBL" id="SCM51298.1"/>
    </source>
</evidence>
<dbReference type="AlphaFoldDB" id="A0A1C6YWQ0"/>
<feature type="non-terminal residue" evidence="2">
    <location>
        <position position="47"/>
    </location>
</feature>
<organism evidence="2 3">
    <name type="scientific">Hafnia alvei</name>
    <dbReference type="NCBI Taxonomy" id="569"/>
    <lineage>
        <taxon>Bacteria</taxon>
        <taxon>Pseudomonadati</taxon>
        <taxon>Pseudomonadota</taxon>
        <taxon>Gammaproteobacteria</taxon>
        <taxon>Enterobacterales</taxon>
        <taxon>Hafniaceae</taxon>
        <taxon>Hafnia</taxon>
    </lineage>
</organism>
<gene>
    <name evidence="2" type="ORF">BN1044_00756</name>
</gene>
<protein>
    <submittedName>
        <fullName evidence="2">Uncharacterized protein</fullName>
    </submittedName>
</protein>
<name>A0A1C6YWQ0_HAFAL</name>
<reference evidence="2 3" key="1">
    <citation type="submission" date="2016-09" db="EMBL/GenBank/DDBJ databases">
        <authorList>
            <person name="Capua I."/>
            <person name="De Benedictis P."/>
            <person name="Joannis T."/>
            <person name="Lombin L.H."/>
            <person name="Cattoli G."/>
        </authorList>
    </citation>
    <scope>NUCLEOTIDE SEQUENCE [LARGE SCALE GENOMIC DNA]</scope>
    <source>
        <strain evidence="2 3">GB001</strain>
    </source>
</reference>
<keyword evidence="1" id="KW-0472">Membrane</keyword>
<feature type="transmembrane region" description="Helical" evidence="1">
    <location>
        <begin position="21"/>
        <end position="44"/>
    </location>
</feature>
<evidence type="ECO:0000256" key="1">
    <source>
        <dbReference type="SAM" id="Phobius"/>
    </source>
</evidence>
<accession>A0A1C6YWQ0</accession>
<dbReference type="Proteomes" id="UP000094844">
    <property type="component" value="Unassembled WGS sequence"/>
</dbReference>
<dbReference type="EMBL" id="FMIQ01000007">
    <property type="protein sequence ID" value="SCM51298.1"/>
    <property type="molecule type" value="Genomic_DNA"/>
</dbReference>
<keyword evidence="1" id="KW-1133">Transmembrane helix</keyword>
<evidence type="ECO:0000313" key="3">
    <source>
        <dbReference type="Proteomes" id="UP000094844"/>
    </source>
</evidence>
<proteinExistence type="predicted"/>